<feature type="transmembrane region" description="Helical" evidence="2">
    <location>
        <begin position="20"/>
        <end position="38"/>
    </location>
</feature>
<keyword evidence="2" id="KW-0472">Membrane</keyword>
<feature type="region of interest" description="Disordered" evidence="1">
    <location>
        <begin position="122"/>
        <end position="146"/>
    </location>
</feature>
<evidence type="ECO:0000313" key="4">
    <source>
        <dbReference type="Proteomes" id="UP000320048"/>
    </source>
</evidence>
<keyword evidence="2" id="KW-0812">Transmembrane</keyword>
<reference evidence="3 4" key="1">
    <citation type="journal article" date="2019" name="Nat. Microbiol.">
        <title>Mediterranean grassland soil C-N compound turnover is dependent on rainfall and depth, and is mediated by genomically divergent microorganisms.</title>
        <authorList>
            <person name="Diamond S."/>
            <person name="Andeer P.F."/>
            <person name="Li Z."/>
            <person name="Crits-Christoph A."/>
            <person name="Burstein D."/>
            <person name="Anantharaman K."/>
            <person name="Lane K.R."/>
            <person name="Thomas B.C."/>
            <person name="Pan C."/>
            <person name="Northen T.R."/>
            <person name="Banfield J.F."/>
        </authorList>
    </citation>
    <scope>NUCLEOTIDE SEQUENCE [LARGE SCALE GENOMIC DNA]</scope>
    <source>
        <strain evidence="3">NP_7</strain>
    </source>
</reference>
<dbReference type="EMBL" id="VBAO01000017">
    <property type="protein sequence ID" value="TMI84749.1"/>
    <property type="molecule type" value="Genomic_DNA"/>
</dbReference>
<proteinExistence type="predicted"/>
<keyword evidence="2" id="KW-1133">Transmembrane helix</keyword>
<protein>
    <submittedName>
        <fullName evidence="3">Uncharacterized protein</fullName>
    </submittedName>
</protein>
<sequence>MSGRRTGAGPSSPRPPRRWFLHRTVLFTAALVVAWAGWSGYASVAARQKLDPALGTALRSGQPVGIWVELPFPPEEFHIRYMQDRGTVTGVRGRWIHLTRVRPATAWSIARLYWVQRVRGEPGPQGAQESVDRGSPRRAGHAVLSV</sequence>
<evidence type="ECO:0000256" key="1">
    <source>
        <dbReference type="SAM" id="MobiDB-lite"/>
    </source>
</evidence>
<dbReference type="AlphaFoldDB" id="A0A537JMJ9"/>
<comment type="caution">
    <text evidence="3">The sequence shown here is derived from an EMBL/GenBank/DDBJ whole genome shotgun (WGS) entry which is preliminary data.</text>
</comment>
<evidence type="ECO:0000256" key="2">
    <source>
        <dbReference type="SAM" id="Phobius"/>
    </source>
</evidence>
<accession>A0A537JMJ9</accession>
<organism evidence="3 4">
    <name type="scientific">Candidatus Segetimicrobium genomatis</name>
    <dbReference type="NCBI Taxonomy" id="2569760"/>
    <lineage>
        <taxon>Bacteria</taxon>
        <taxon>Bacillati</taxon>
        <taxon>Candidatus Sysuimicrobiota</taxon>
        <taxon>Candidatus Sysuimicrobiia</taxon>
        <taxon>Candidatus Sysuimicrobiales</taxon>
        <taxon>Candidatus Segetimicrobiaceae</taxon>
        <taxon>Candidatus Segetimicrobium</taxon>
    </lineage>
</organism>
<gene>
    <name evidence="3" type="ORF">E6H04_00660</name>
</gene>
<evidence type="ECO:0000313" key="3">
    <source>
        <dbReference type="EMBL" id="TMI84749.1"/>
    </source>
</evidence>
<dbReference type="Proteomes" id="UP000320048">
    <property type="component" value="Unassembled WGS sequence"/>
</dbReference>
<name>A0A537JMJ9_9BACT</name>